<dbReference type="InterPro" id="IPR000182">
    <property type="entry name" value="GNAT_dom"/>
</dbReference>
<proteinExistence type="predicted"/>
<dbReference type="Pfam" id="PF00583">
    <property type="entry name" value="Acetyltransf_1"/>
    <property type="match status" value="1"/>
</dbReference>
<dbReference type="OrthoDB" id="336415at2"/>
<keyword evidence="3" id="KW-1185">Reference proteome</keyword>
<keyword evidence="2" id="KW-0808">Transferase</keyword>
<dbReference type="PANTHER" id="PTHR43328:SF1">
    <property type="entry name" value="N-ACETYLTRANSFERASE DOMAIN-CONTAINING PROTEIN"/>
    <property type="match status" value="1"/>
</dbReference>
<dbReference type="STRING" id="1619313.EM595_0170"/>
<dbReference type="CDD" id="cd04301">
    <property type="entry name" value="NAT_SF"/>
    <property type="match status" value="1"/>
</dbReference>
<dbReference type="PANTHER" id="PTHR43328">
    <property type="entry name" value="ACETYLTRANSFERASE-RELATED"/>
    <property type="match status" value="1"/>
</dbReference>
<dbReference type="Proteomes" id="UP000059419">
    <property type="component" value="Chromosome 1"/>
</dbReference>
<organism evidence="2 3">
    <name type="scientific">Duffyella gerundensis</name>
    <dbReference type="NCBI Taxonomy" id="1619313"/>
    <lineage>
        <taxon>Bacteria</taxon>
        <taxon>Pseudomonadati</taxon>
        <taxon>Pseudomonadota</taxon>
        <taxon>Gammaproteobacteria</taxon>
        <taxon>Enterobacterales</taxon>
        <taxon>Erwiniaceae</taxon>
        <taxon>Duffyella</taxon>
    </lineage>
</organism>
<dbReference type="PATRIC" id="fig|1619313.3.peg.175"/>
<sequence>MDITIRGREIDDAAACQRIHSYPEVYQWTLQLPFPTLDSWRKKFERQANDGAPGFVAEMDGQVVGEISLFINSNVRIRQTIGFGLVVDPNYGGRGVGQQLVAAAIDYAFNWFGATRLELEAFTDNQRAIRLYERMGFEQEGVRRRAALREGQYRDVTIMARLA</sequence>
<name>A0A0U5L1M6_9GAMM</name>
<dbReference type="KEGG" id="ege:EM595_0170"/>
<dbReference type="Gene3D" id="3.40.630.30">
    <property type="match status" value="1"/>
</dbReference>
<dbReference type="AlphaFoldDB" id="A0A0U5L1M6"/>
<gene>
    <name evidence="2" type="ORF">EM595_0170</name>
</gene>
<evidence type="ECO:0000313" key="3">
    <source>
        <dbReference type="Proteomes" id="UP000059419"/>
    </source>
</evidence>
<dbReference type="GO" id="GO:0016747">
    <property type="term" value="F:acyltransferase activity, transferring groups other than amino-acyl groups"/>
    <property type="evidence" value="ECO:0007669"/>
    <property type="project" value="InterPro"/>
</dbReference>
<dbReference type="RefSeq" id="WP_067426870.1">
    <property type="nucleotide sequence ID" value="NZ_CP072598.1"/>
</dbReference>
<reference evidence="3" key="1">
    <citation type="submission" date="2015-11" db="EMBL/GenBank/DDBJ databases">
        <authorList>
            <person name="Blom J."/>
        </authorList>
    </citation>
    <scope>NUCLEOTIDE SEQUENCE [LARGE SCALE GENOMIC DNA]</scope>
</reference>
<dbReference type="EMBL" id="LN907827">
    <property type="protein sequence ID" value="CUU22407.1"/>
    <property type="molecule type" value="Genomic_DNA"/>
</dbReference>
<evidence type="ECO:0000313" key="2">
    <source>
        <dbReference type="EMBL" id="CUU22407.1"/>
    </source>
</evidence>
<accession>A0A0U5L1M6</accession>
<dbReference type="InterPro" id="IPR016181">
    <property type="entry name" value="Acyl_CoA_acyltransferase"/>
</dbReference>
<protein>
    <submittedName>
        <fullName evidence="2">Acetyltransferase</fullName>
    </submittedName>
</protein>
<feature type="domain" description="N-acetyltransferase" evidence="1">
    <location>
        <begin position="3"/>
        <end position="163"/>
    </location>
</feature>
<dbReference type="GeneID" id="84614832"/>
<evidence type="ECO:0000259" key="1">
    <source>
        <dbReference type="PROSITE" id="PS51186"/>
    </source>
</evidence>
<dbReference type="PROSITE" id="PS51186">
    <property type="entry name" value="GNAT"/>
    <property type="match status" value="1"/>
</dbReference>
<dbReference type="SUPFAM" id="SSF55729">
    <property type="entry name" value="Acyl-CoA N-acyltransferases (Nat)"/>
    <property type="match status" value="1"/>
</dbReference>